<proteinExistence type="predicted"/>
<dbReference type="EMBL" id="SMLB01000009">
    <property type="protein sequence ID" value="TDD70515.1"/>
    <property type="molecule type" value="Genomic_DNA"/>
</dbReference>
<evidence type="ECO:0000259" key="1">
    <source>
        <dbReference type="Pfam" id="PF11706"/>
    </source>
</evidence>
<accession>A0A4R5AFY9</accession>
<dbReference type="InterPro" id="IPR021005">
    <property type="entry name" value="Znf_CGNR"/>
</dbReference>
<comment type="caution">
    <text evidence="2">The sequence shown here is derived from an EMBL/GenBank/DDBJ whole genome shotgun (WGS) entry which is preliminary data.</text>
</comment>
<gene>
    <name evidence="2" type="ORF">E1262_09765</name>
</gene>
<dbReference type="Proteomes" id="UP000295217">
    <property type="component" value="Unassembled WGS sequence"/>
</dbReference>
<dbReference type="PANTHER" id="PTHR35525">
    <property type="entry name" value="BLL6575 PROTEIN"/>
    <property type="match status" value="1"/>
</dbReference>
<dbReference type="Pfam" id="PF07336">
    <property type="entry name" value="ABATE"/>
    <property type="match status" value="1"/>
</dbReference>
<dbReference type="AlphaFoldDB" id="A0A4R5AFY9"/>
<dbReference type="InterPro" id="IPR010852">
    <property type="entry name" value="ABATE"/>
</dbReference>
<protein>
    <submittedName>
        <fullName evidence="2">Zf-CGNR multi-domain protein</fullName>
    </submittedName>
</protein>
<dbReference type="Gene3D" id="1.10.3300.10">
    <property type="entry name" value="Jann2411-like domain"/>
    <property type="match status" value="1"/>
</dbReference>
<keyword evidence="3" id="KW-1185">Reference proteome</keyword>
<dbReference type="SUPFAM" id="SSF160904">
    <property type="entry name" value="Jann2411-like"/>
    <property type="match status" value="1"/>
</dbReference>
<organism evidence="2 3">
    <name type="scientific">Jiangella aurantiaca</name>
    <dbReference type="NCBI Taxonomy" id="2530373"/>
    <lineage>
        <taxon>Bacteria</taxon>
        <taxon>Bacillati</taxon>
        <taxon>Actinomycetota</taxon>
        <taxon>Actinomycetes</taxon>
        <taxon>Jiangellales</taxon>
        <taxon>Jiangellaceae</taxon>
        <taxon>Jiangella</taxon>
    </lineage>
</organism>
<dbReference type="Pfam" id="PF11706">
    <property type="entry name" value="zf-CGNR"/>
    <property type="match status" value="1"/>
</dbReference>
<name>A0A4R5AFY9_9ACTN</name>
<evidence type="ECO:0000313" key="2">
    <source>
        <dbReference type="EMBL" id="TDD70515.1"/>
    </source>
</evidence>
<sequence length="178" mass="19858">MRGDREGTTMTPLLLDLVNSRIVYPDGPHDELADDAAARAWLRERGVEGTREEIADARTVRPVLAAVIRGEEPADALAPWVDVMHRRARLTRDGLRWQDDVPAGRRVGVRAIEEWAALQGPDGSRIRPCADPDCQHFLVDHSRANARKWHSMEICGNRAKARRHYARSKEKGGAGSAQ</sequence>
<dbReference type="InterPro" id="IPR023286">
    <property type="entry name" value="ABATE_dom_sf"/>
</dbReference>
<dbReference type="OrthoDB" id="3211108at2"/>
<reference evidence="2 3" key="1">
    <citation type="submission" date="2019-02" db="EMBL/GenBank/DDBJ databases">
        <title>Draft genome sequences of novel Actinobacteria.</title>
        <authorList>
            <person name="Sahin N."/>
            <person name="Ay H."/>
            <person name="Saygin H."/>
        </authorList>
    </citation>
    <scope>NUCLEOTIDE SEQUENCE [LARGE SCALE GENOMIC DNA]</scope>
    <source>
        <strain evidence="2 3">8K307</strain>
    </source>
</reference>
<evidence type="ECO:0000313" key="3">
    <source>
        <dbReference type="Proteomes" id="UP000295217"/>
    </source>
</evidence>
<dbReference type="PANTHER" id="PTHR35525:SF3">
    <property type="entry name" value="BLL6575 PROTEIN"/>
    <property type="match status" value="1"/>
</dbReference>
<feature type="domain" description="Zinc finger CGNR" evidence="1">
    <location>
        <begin position="125"/>
        <end position="167"/>
    </location>
</feature>